<gene>
    <name evidence="5" type="ORF">GCM10008939_12500</name>
</gene>
<dbReference type="InterPro" id="IPR016167">
    <property type="entry name" value="FAD-bd_PCMH_sub1"/>
</dbReference>
<dbReference type="PANTHER" id="PTHR42659">
    <property type="entry name" value="XANTHINE DEHYDROGENASE SUBUNIT C-RELATED"/>
    <property type="match status" value="1"/>
</dbReference>
<dbReference type="InterPro" id="IPR016169">
    <property type="entry name" value="FAD-bd_PCMH_sub2"/>
</dbReference>
<evidence type="ECO:0000313" key="6">
    <source>
        <dbReference type="Proteomes" id="UP000635726"/>
    </source>
</evidence>
<dbReference type="InterPro" id="IPR005107">
    <property type="entry name" value="CO_DH_flav_C"/>
</dbReference>
<dbReference type="PROSITE" id="PS51387">
    <property type="entry name" value="FAD_PCMH"/>
    <property type="match status" value="1"/>
</dbReference>
<dbReference type="EMBL" id="BMOE01000003">
    <property type="protein sequence ID" value="GGJ69616.1"/>
    <property type="molecule type" value="Genomic_DNA"/>
</dbReference>
<dbReference type="SUPFAM" id="SSF56176">
    <property type="entry name" value="FAD-binding/transporter-associated domain-like"/>
    <property type="match status" value="1"/>
</dbReference>
<organism evidence="5 6">
    <name type="scientific">Deinococcus aquiradiocola</name>
    <dbReference type="NCBI Taxonomy" id="393059"/>
    <lineage>
        <taxon>Bacteria</taxon>
        <taxon>Thermotogati</taxon>
        <taxon>Deinococcota</taxon>
        <taxon>Deinococci</taxon>
        <taxon>Deinococcales</taxon>
        <taxon>Deinococcaceae</taxon>
        <taxon>Deinococcus</taxon>
    </lineage>
</organism>
<dbReference type="InterPro" id="IPR036318">
    <property type="entry name" value="FAD-bd_PCMH-like_sf"/>
</dbReference>
<accession>A0A917PB92</accession>
<dbReference type="InterPro" id="IPR051312">
    <property type="entry name" value="Diverse_Substr_Oxidored"/>
</dbReference>
<dbReference type="InterPro" id="IPR036683">
    <property type="entry name" value="CO_DH_flav_C_dom_sf"/>
</dbReference>
<reference evidence="5" key="2">
    <citation type="submission" date="2020-09" db="EMBL/GenBank/DDBJ databases">
        <authorList>
            <person name="Sun Q."/>
            <person name="Ohkuma M."/>
        </authorList>
    </citation>
    <scope>NUCLEOTIDE SEQUENCE</scope>
    <source>
        <strain evidence="5">JCM 14371</strain>
    </source>
</reference>
<dbReference type="SUPFAM" id="SSF55447">
    <property type="entry name" value="CO dehydrogenase flavoprotein C-terminal domain-like"/>
    <property type="match status" value="1"/>
</dbReference>
<dbReference type="GO" id="GO:0071949">
    <property type="term" value="F:FAD binding"/>
    <property type="evidence" value="ECO:0007669"/>
    <property type="project" value="InterPro"/>
</dbReference>
<dbReference type="Pfam" id="PF00941">
    <property type="entry name" value="FAD_binding_5"/>
    <property type="match status" value="1"/>
</dbReference>
<protein>
    <submittedName>
        <fullName evidence="5">Carbon monoxide dehydrogenase medium subunit</fullName>
    </submittedName>
</protein>
<dbReference type="GO" id="GO:0016491">
    <property type="term" value="F:oxidoreductase activity"/>
    <property type="evidence" value="ECO:0007669"/>
    <property type="project" value="UniProtKB-KW"/>
</dbReference>
<feature type="domain" description="FAD-binding PCMH-type" evidence="4">
    <location>
        <begin position="1"/>
        <end position="177"/>
    </location>
</feature>
<sequence length="293" mass="31209">MFPVSFEYVRSTSVEEALAALQQHGGDARVLAGGQSLIPAMRYRLARPAVLVDINRVQGLDTLHEADGHLHIGATLRDARLEFTPWIAERYSLLSDVSRVVADPIVRHMGTVVGSVCHNDPSGDWTAAALAARATMTVQGQDGPRDVLIDDFLIDAFQTSVQDGELAIAMRLPTPGPRTQGSYQKIERKVGDYATCAAAVQLTLDDAGLISAAGVAITAAATTAIRVAKAEAMLIGQRPTLQLLQDAAMEASILSTPVADARGSVAYKKDMARVLVLRGLKQSLTRLNAEVTA</sequence>
<evidence type="ECO:0000256" key="1">
    <source>
        <dbReference type="ARBA" id="ARBA00022630"/>
    </source>
</evidence>
<evidence type="ECO:0000256" key="2">
    <source>
        <dbReference type="ARBA" id="ARBA00022827"/>
    </source>
</evidence>
<keyword evidence="3" id="KW-0560">Oxidoreductase</keyword>
<dbReference type="Gene3D" id="3.30.390.50">
    <property type="entry name" value="CO dehydrogenase flavoprotein, C-terminal domain"/>
    <property type="match status" value="1"/>
</dbReference>
<comment type="caution">
    <text evidence="5">The sequence shown here is derived from an EMBL/GenBank/DDBJ whole genome shotgun (WGS) entry which is preliminary data.</text>
</comment>
<dbReference type="Gene3D" id="3.30.465.10">
    <property type="match status" value="1"/>
</dbReference>
<dbReference type="Gene3D" id="3.30.43.10">
    <property type="entry name" value="Uridine Diphospho-n-acetylenolpyruvylglucosamine Reductase, domain 2"/>
    <property type="match status" value="1"/>
</dbReference>
<dbReference type="InterPro" id="IPR002346">
    <property type="entry name" value="Mopterin_DH_FAD-bd"/>
</dbReference>
<dbReference type="PANTHER" id="PTHR42659:SF2">
    <property type="entry name" value="XANTHINE DEHYDROGENASE SUBUNIT C-RELATED"/>
    <property type="match status" value="1"/>
</dbReference>
<name>A0A917PB92_9DEIO</name>
<keyword evidence="1" id="KW-0285">Flavoprotein</keyword>
<keyword evidence="6" id="KW-1185">Reference proteome</keyword>
<dbReference type="Pfam" id="PF03450">
    <property type="entry name" value="CO_deh_flav_C"/>
    <property type="match status" value="1"/>
</dbReference>
<dbReference type="AlphaFoldDB" id="A0A917PB92"/>
<dbReference type="InterPro" id="IPR016166">
    <property type="entry name" value="FAD-bd_PCMH"/>
</dbReference>
<dbReference type="Proteomes" id="UP000635726">
    <property type="component" value="Unassembled WGS sequence"/>
</dbReference>
<dbReference type="SMART" id="SM01092">
    <property type="entry name" value="CO_deh_flav_C"/>
    <property type="match status" value="1"/>
</dbReference>
<proteinExistence type="predicted"/>
<reference evidence="5" key="1">
    <citation type="journal article" date="2014" name="Int. J. Syst. Evol. Microbiol.">
        <title>Complete genome sequence of Corynebacterium casei LMG S-19264T (=DSM 44701T), isolated from a smear-ripened cheese.</title>
        <authorList>
            <consortium name="US DOE Joint Genome Institute (JGI-PGF)"/>
            <person name="Walter F."/>
            <person name="Albersmeier A."/>
            <person name="Kalinowski J."/>
            <person name="Ruckert C."/>
        </authorList>
    </citation>
    <scope>NUCLEOTIDE SEQUENCE</scope>
    <source>
        <strain evidence="5">JCM 14371</strain>
    </source>
</reference>
<evidence type="ECO:0000259" key="4">
    <source>
        <dbReference type="PROSITE" id="PS51387"/>
    </source>
</evidence>
<keyword evidence="2" id="KW-0274">FAD</keyword>
<evidence type="ECO:0000313" key="5">
    <source>
        <dbReference type="EMBL" id="GGJ69616.1"/>
    </source>
</evidence>
<evidence type="ECO:0000256" key="3">
    <source>
        <dbReference type="ARBA" id="ARBA00023002"/>
    </source>
</evidence>